<accession>A0A1M5Y774</accession>
<proteinExistence type="predicted"/>
<sequence length="63" mass="6698">MYQASNVEHLLRAIMGIRAHPRLTSGKTSLGHHGTQSLGCAGQTVRPSLHSISQTSVGTQSPF</sequence>
<organism evidence="2 3">
    <name type="scientific">Bradyrhizobium erythrophlei</name>
    <dbReference type="NCBI Taxonomy" id="1437360"/>
    <lineage>
        <taxon>Bacteria</taxon>
        <taxon>Pseudomonadati</taxon>
        <taxon>Pseudomonadota</taxon>
        <taxon>Alphaproteobacteria</taxon>
        <taxon>Hyphomicrobiales</taxon>
        <taxon>Nitrobacteraceae</taxon>
        <taxon>Bradyrhizobium</taxon>
    </lineage>
</organism>
<dbReference type="Proteomes" id="UP000189796">
    <property type="component" value="Chromosome I"/>
</dbReference>
<feature type="compositionally biased region" description="Polar residues" evidence="1">
    <location>
        <begin position="50"/>
        <end position="63"/>
    </location>
</feature>
<dbReference type="AlphaFoldDB" id="A0A1M5Y774"/>
<evidence type="ECO:0000313" key="2">
    <source>
        <dbReference type="EMBL" id="SHI07779.1"/>
    </source>
</evidence>
<evidence type="ECO:0000313" key="3">
    <source>
        <dbReference type="Proteomes" id="UP000189796"/>
    </source>
</evidence>
<gene>
    <name evidence="2" type="ORF">SAMN05443248_7987</name>
</gene>
<protein>
    <submittedName>
        <fullName evidence="2">Uncharacterized protein</fullName>
    </submittedName>
</protein>
<dbReference type="EMBL" id="LT670817">
    <property type="protein sequence ID" value="SHI07779.1"/>
    <property type="molecule type" value="Genomic_DNA"/>
</dbReference>
<reference evidence="2 3" key="1">
    <citation type="submission" date="2016-11" db="EMBL/GenBank/DDBJ databases">
        <authorList>
            <person name="Jaros S."/>
            <person name="Januszkiewicz K."/>
            <person name="Wedrychowicz H."/>
        </authorList>
    </citation>
    <scope>NUCLEOTIDE SEQUENCE [LARGE SCALE GENOMIC DNA]</scope>
    <source>
        <strain evidence="2 3">GAS138</strain>
    </source>
</reference>
<feature type="region of interest" description="Disordered" evidence="1">
    <location>
        <begin position="24"/>
        <end position="63"/>
    </location>
</feature>
<name>A0A1M5Y774_9BRAD</name>
<evidence type="ECO:0000256" key="1">
    <source>
        <dbReference type="SAM" id="MobiDB-lite"/>
    </source>
</evidence>